<accession>A0A2L0F346</accession>
<comment type="cofactor">
    <cofactor evidence="1">
        <name>pyridoxal 5'-phosphate</name>
        <dbReference type="ChEBI" id="CHEBI:597326"/>
    </cofactor>
</comment>
<evidence type="ECO:0000256" key="1">
    <source>
        <dbReference type="ARBA" id="ARBA00001933"/>
    </source>
</evidence>
<evidence type="ECO:0000256" key="3">
    <source>
        <dbReference type="ARBA" id="ARBA00022898"/>
    </source>
</evidence>
<dbReference type="NCBIfam" id="TIGR01275">
    <property type="entry name" value="ACC_deam_rel"/>
    <property type="match status" value="1"/>
</dbReference>
<feature type="domain" description="Tryptophan synthase beta chain-like PALP" evidence="6">
    <location>
        <begin position="8"/>
        <end position="314"/>
    </location>
</feature>
<dbReference type="GO" id="GO:0008660">
    <property type="term" value="F:1-aminocyclopropane-1-carboxylate deaminase activity"/>
    <property type="evidence" value="ECO:0007669"/>
    <property type="project" value="UniProtKB-EC"/>
</dbReference>
<dbReference type="RefSeq" id="WP_234022764.1">
    <property type="nucleotide sequence ID" value="NZ_CP012673.1"/>
</dbReference>
<proteinExistence type="inferred from homology"/>
<dbReference type="EMBL" id="CP012673">
    <property type="protein sequence ID" value="AUX45879.1"/>
    <property type="molecule type" value="Genomic_DNA"/>
</dbReference>
<dbReference type="Pfam" id="PF00291">
    <property type="entry name" value="PALP"/>
    <property type="match status" value="1"/>
</dbReference>
<comment type="similarity">
    <text evidence="2">Belongs to the ACC deaminase/D-cysteine desulfhydrase family.</text>
</comment>
<dbReference type="SUPFAM" id="SSF53686">
    <property type="entry name" value="Tryptophan synthase beta subunit-like PLP-dependent enzymes"/>
    <property type="match status" value="1"/>
</dbReference>
<keyword evidence="3 5" id="KW-0663">Pyridoxal phosphate</keyword>
<dbReference type="PIRSF" id="PIRSF006278">
    <property type="entry name" value="ACCD_DCysDesulf"/>
    <property type="match status" value="1"/>
</dbReference>
<evidence type="ECO:0000313" key="8">
    <source>
        <dbReference type="Proteomes" id="UP000238348"/>
    </source>
</evidence>
<dbReference type="Proteomes" id="UP000238348">
    <property type="component" value="Chromosome"/>
</dbReference>
<dbReference type="InterPro" id="IPR005966">
    <property type="entry name" value="D-Cys_desShydrase"/>
</dbReference>
<feature type="active site" description="Nucleophile" evidence="4">
    <location>
        <position position="72"/>
    </location>
</feature>
<dbReference type="InterPro" id="IPR036052">
    <property type="entry name" value="TrpB-like_PALP_sf"/>
</dbReference>
<protein>
    <submittedName>
        <fullName evidence="7">1-aminocyclopropane-1-carboxylate deaminase</fullName>
        <ecNumber evidence="7">3.5.99.7</ecNumber>
    </submittedName>
</protein>
<sequence>MMRKRLALGHLPTPIQRPRRLAEALGVDLYVKRDDMTGGAEAGNKIRKLEYLLAAAREEGADCVITCGGLQSNHARATALLGASLGMRAVLFLRAADVAAGATLAGNVLLDRLAGAEIRLISPEAYKGRDAVMAEAAAEIRAAGGRPYVIPEGGSNGLGALGYVRAMEEIRKQLDVGLAGGKPFDVIVHACGSGGTAAGAALGAARYDVAGEVRAMAVCEDRATFARIALQIMEEARALEPGLGAPAHLVIDDTAKGPAYAVSTPEQRSRLIQVARLSGLILDPVYTGKAFSGLWDMAERGELSGKRVLFLHTGGLPGLLAQGSSFTDVV</sequence>
<dbReference type="EC" id="3.5.99.7" evidence="7"/>
<evidence type="ECO:0000256" key="4">
    <source>
        <dbReference type="PIRSR" id="PIRSR006278-1"/>
    </source>
</evidence>
<feature type="modified residue" description="N6-(pyridoxal phosphate)lysine" evidence="5">
    <location>
        <position position="45"/>
    </location>
</feature>
<dbReference type="GO" id="GO:0019148">
    <property type="term" value="F:D-cysteine desulfhydrase activity"/>
    <property type="evidence" value="ECO:0007669"/>
    <property type="project" value="TreeGrafter"/>
</dbReference>
<dbReference type="Gene3D" id="3.40.50.1100">
    <property type="match status" value="2"/>
</dbReference>
<dbReference type="PANTHER" id="PTHR43780:SF2">
    <property type="entry name" value="1-AMINOCYCLOPROPANE-1-CARBOXYLATE DEAMINASE-RELATED"/>
    <property type="match status" value="1"/>
</dbReference>
<dbReference type="AlphaFoldDB" id="A0A2L0F346"/>
<evidence type="ECO:0000256" key="2">
    <source>
        <dbReference type="ARBA" id="ARBA00008639"/>
    </source>
</evidence>
<dbReference type="PANTHER" id="PTHR43780">
    <property type="entry name" value="1-AMINOCYCLOPROPANE-1-CARBOXYLATE DEAMINASE-RELATED"/>
    <property type="match status" value="1"/>
</dbReference>
<evidence type="ECO:0000256" key="5">
    <source>
        <dbReference type="PIRSR" id="PIRSR006278-2"/>
    </source>
</evidence>
<dbReference type="InterPro" id="IPR001926">
    <property type="entry name" value="TrpB-like_PALP"/>
</dbReference>
<evidence type="ECO:0000259" key="6">
    <source>
        <dbReference type="Pfam" id="PF00291"/>
    </source>
</evidence>
<reference evidence="7 8" key="1">
    <citation type="submission" date="2015-09" db="EMBL/GenBank/DDBJ databases">
        <title>Sorangium comparison.</title>
        <authorList>
            <person name="Zaburannyi N."/>
            <person name="Bunk B."/>
            <person name="Overmann J."/>
            <person name="Mueller R."/>
        </authorList>
    </citation>
    <scope>NUCLEOTIDE SEQUENCE [LARGE SCALE GENOMIC DNA]</scope>
    <source>
        <strain evidence="7 8">So ce26</strain>
    </source>
</reference>
<dbReference type="InterPro" id="IPR027278">
    <property type="entry name" value="ACCD_DCysDesulf"/>
</dbReference>
<organism evidence="7 8">
    <name type="scientific">Sorangium cellulosum</name>
    <name type="common">Polyangium cellulosum</name>
    <dbReference type="NCBI Taxonomy" id="56"/>
    <lineage>
        <taxon>Bacteria</taxon>
        <taxon>Pseudomonadati</taxon>
        <taxon>Myxococcota</taxon>
        <taxon>Polyangia</taxon>
        <taxon>Polyangiales</taxon>
        <taxon>Polyangiaceae</taxon>
        <taxon>Sorangium</taxon>
    </lineage>
</organism>
<evidence type="ECO:0000313" key="7">
    <source>
        <dbReference type="EMBL" id="AUX45879.1"/>
    </source>
</evidence>
<name>A0A2L0F346_SORCE</name>
<keyword evidence="7" id="KW-0378">Hydrolase</keyword>
<gene>
    <name evidence="7" type="ORF">SOCE26_073750</name>
</gene>